<accession>A0AAV4PEZ0</accession>
<reference evidence="2 3" key="1">
    <citation type="submission" date="2021-06" db="EMBL/GenBank/DDBJ databases">
        <title>Caerostris extrusa draft genome.</title>
        <authorList>
            <person name="Kono N."/>
            <person name="Arakawa K."/>
        </authorList>
    </citation>
    <scope>NUCLEOTIDE SEQUENCE [LARGE SCALE GENOMIC DNA]</scope>
</reference>
<keyword evidence="3" id="KW-1185">Reference proteome</keyword>
<organism evidence="2 3">
    <name type="scientific">Caerostris extrusa</name>
    <name type="common">Bark spider</name>
    <name type="synonym">Caerostris bankana</name>
    <dbReference type="NCBI Taxonomy" id="172846"/>
    <lineage>
        <taxon>Eukaryota</taxon>
        <taxon>Metazoa</taxon>
        <taxon>Ecdysozoa</taxon>
        <taxon>Arthropoda</taxon>
        <taxon>Chelicerata</taxon>
        <taxon>Arachnida</taxon>
        <taxon>Araneae</taxon>
        <taxon>Araneomorphae</taxon>
        <taxon>Entelegynae</taxon>
        <taxon>Araneoidea</taxon>
        <taxon>Araneidae</taxon>
        <taxon>Caerostris</taxon>
    </lineage>
</organism>
<feature type="region of interest" description="Disordered" evidence="1">
    <location>
        <begin position="46"/>
        <end position="98"/>
    </location>
</feature>
<dbReference type="Proteomes" id="UP001054945">
    <property type="component" value="Unassembled WGS sequence"/>
</dbReference>
<evidence type="ECO:0000313" key="3">
    <source>
        <dbReference type="Proteomes" id="UP001054945"/>
    </source>
</evidence>
<protein>
    <submittedName>
        <fullName evidence="2">Uncharacterized protein</fullName>
    </submittedName>
</protein>
<comment type="caution">
    <text evidence="2">The sequence shown here is derived from an EMBL/GenBank/DDBJ whole genome shotgun (WGS) entry which is preliminary data.</text>
</comment>
<evidence type="ECO:0000256" key="1">
    <source>
        <dbReference type="SAM" id="MobiDB-lite"/>
    </source>
</evidence>
<name>A0AAV4PEZ0_CAEEX</name>
<sequence>MVRPRKKRGRPPKPKKTFLDRYCHVYLERCDEMPEYKEALLRERRKAVKKEKKGKEKLWCENKEEPRRDRKKQETELLRNIKRGDMKKKEEKKKKKSL</sequence>
<feature type="compositionally biased region" description="Basic and acidic residues" evidence="1">
    <location>
        <begin position="53"/>
        <end position="89"/>
    </location>
</feature>
<gene>
    <name evidence="2" type="ORF">CEXT_659481</name>
</gene>
<evidence type="ECO:0000313" key="2">
    <source>
        <dbReference type="EMBL" id="GIX95664.1"/>
    </source>
</evidence>
<dbReference type="EMBL" id="BPLR01004549">
    <property type="protein sequence ID" value="GIX95664.1"/>
    <property type="molecule type" value="Genomic_DNA"/>
</dbReference>
<dbReference type="AlphaFoldDB" id="A0AAV4PEZ0"/>
<proteinExistence type="predicted"/>